<organism evidence="2 3">
    <name type="scientific">Sabulicella glaciei</name>
    <dbReference type="NCBI Taxonomy" id="2984948"/>
    <lineage>
        <taxon>Bacteria</taxon>
        <taxon>Pseudomonadati</taxon>
        <taxon>Pseudomonadota</taxon>
        <taxon>Alphaproteobacteria</taxon>
        <taxon>Acetobacterales</taxon>
        <taxon>Acetobacteraceae</taxon>
        <taxon>Sabulicella</taxon>
    </lineage>
</organism>
<evidence type="ECO:0000313" key="3">
    <source>
        <dbReference type="Proteomes" id="UP001526430"/>
    </source>
</evidence>
<dbReference type="Proteomes" id="UP001526430">
    <property type="component" value="Unassembled WGS sequence"/>
</dbReference>
<protein>
    <submittedName>
        <fullName evidence="2">Uncharacterized protein</fullName>
    </submittedName>
</protein>
<keyword evidence="3" id="KW-1185">Reference proteome</keyword>
<sequence>MDIRRATRLAGDLPTEEFLARMHCTECRHRGAQIMVHGDPRPPDVVERNGPMPVTLEE</sequence>
<feature type="compositionally biased region" description="Basic and acidic residues" evidence="1">
    <location>
        <begin position="38"/>
        <end position="47"/>
    </location>
</feature>
<accession>A0ABT3NRC4</accession>
<proteinExistence type="predicted"/>
<evidence type="ECO:0000313" key="2">
    <source>
        <dbReference type="EMBL" id="MCW8084715.1"/>
    </source>
</evidence>
<dbReference type="RefSeq" id="WP_301588410.1">
    <property type="nucleotide sequence ID" value="NZ_JAPFQI010000001.1"/>
</dbReference>
<name>A0ABT3NRC4_9PROT</name>
<comment type="caution">
    <text evidence="2">The sequence shown here is derived from an EMBL/GenBank/DDBJ whole genome shotgun (WGS) entry which is preliminary data.</text>
</comment>
<reference evidence="2 3" key="1">
    <citation type="submission" date="2022-10" db="EMBL/GenBank/DDBJ databases">
        <title>Roseococcus glaciei nov., sp. nov., isolated from glacier.</title>
        <authorList>
            <person name="Liu Q."/>
            <person name="Xin Y.-H."/>
        </authorList>
    </citation>
    <scope>NUCLEOTIDE SEQUENCE [LARGE SCALE GENOMIC DNA]</scope>
    <source>
        <strain evidence="2 3">MDT2-1-1</strain>
    </source>
</reference>
<dbReference type="EMBL" id="JAPFQI010000001">
    <property type="protein sequence ID" value="MCW8084715.1"/>
    <property type="molecule type" value="Genomic_DNA"/>
</dbReference>
<gene>
    <name evidence="2" type="ORF">OF850_03675</name>
</gene>
<evidence type="ECO:0000256" key="1">
    <source>
        <dbReference type="SAM" id="MobiDB-lite"/>
    </source>
</evidence>
<feature type="region of interest" description="Disordered" evidence="1">
    <location>
        <begin position="35"/>
        <end position="58"/>
    </location>
</feature>